<dbReference type="InterPro" id="IPR003010">
    <property type="entry name" value="C-N_Hydrolase"/>
</dbReference>
<keyword evidence="2" id="KW-0378">Hydrolase</keyword>
<gene>
    <name evidence="2" type="ORF">GM51_0685</name>
</gene>
<dbReference type="PANTHER" id="PTHR47799:SF1">
    <property type="entry name" value="OMEGA-AMIDASE YAFV"/>
    <property type="match status" value="1"/>
</dbReference>
<dbReference type="InterPro" id="IPR052737">
    <property type="entry name" value="Omega-amidase_YafV"/>
</dbReference>
<name>A0A094QH78_9ZZZZ</name>
<dbReference type="Pfam" id="PF00795">
    <property type="entry name" value="CN_hydrolase"/>
    <property type="match status" value="1"/>
</dbReference>
<dbReference type="GO" id="GO:0050152">
    <property type="term" value="F:omega-amidase activity"/>
    <property type="evidence" value="ECO:0007669"/>
    <property type="project" value="TreeGrafter"/>
</dbReference>
<accession>A0A094QH78</accession>
<dbReference type="EMBL" id="JNSL01000002">
    <property type="protein sequence ID" value="KGA21699.1"/>
    <property type="molecule type" value="Genomic_DNA"/>
</dbReference>
<dbReference type="GO" id="GO:0106008">
    <property type="term" value="F:2-oxoglutaramate amidase activity"/>
    <property type="evidence" value="ECO:0007669"/>
    <property type="project" value="TreeGrafter"/>
</dbReference>
<sequence length="252" mass="27962">MKVAVIQVDTVWENRDANFAQIAPLVATAVQNGATFVLLTEMFSTGFVVNRSDIGEPEGGPSSQFLSQMASQHKIWIGGSCPEVTTNDSRPFNSFVLVSPHGEQHRYHKIHPFTFGGEDTYFRAGENFVTVNVDGVRVTLFVCYDLRFADEFWATAANTDLYLVPGNWPASRREHWMALLRARAIENQAFVIGCNRVGTGGGLEYAGDSRVVNPLGEVIAEAGDVSTILYADISSEEVQNVRTTFRFMQDRR</sequence>
<organism evidence="2">
    <name type="scientific">freshwater metagenome</name>
    <dbReference type="NCBI Taxonomy" id="449393"/>
    <lineage>
        <taxon>unclassified sequences</taxon>
        <taxon>metagenomes</taxon>
        <taxon>ecological metagenomes</taxon>
    </lineage>
</organism>
<evidence type="ECO:0000313" key="2">
    <source>
        <dbReference type="EMBL" id="KGA21699.1"/>
    </source>
</evidence>
<feature type="domain" description="CN hydrolase" evidence="1">
    <location>
        <begin position="1"/>
        <end position="235"/>
    </location>
</feature>
<dbReference type="CDD" id="cd07583">
    <property type="entry name" value="nitrilase_5"/>
    <property type="match status" value="1"/>
</dbReference>
<comment type="caution">
    <text evidence="2">The sequence shown here is derived from an EMBL/GenBank/DDBJ whole genome shotgun (WGS) entry which is preliminary data.</text>
</comment>
<evidence type="ECO:0000259" key="1">
    <source>
        <dbReference type="PROSITE" id="PS50263"/>
    </source>
</evidence>
<protein>
    <submittedName>
        <fullName evidence="2">Putative carbon-nitrogen hydrolase</fullName>
    </submittedName>
</protein>
<dbReference type="PANTHER" id="PTHR47799">
    <property type="entry name" value="OMEGA-AMIDASE YAFV"/>
    <property type="match status" value="1"/>
</dbReference>
<reference evidence="2" key="1">
    <citation type="submission" date="2014-06" db="EMBL/GenBank/DDBJ databases">
        <title>Key roles for freshwater Actinobacteria revealed by deep metagenomic sequencing.</title>
        <authorList>
            <person name="Ghai R."/>
            <person name="Mizuno C.M."/>
            <person name="Picazo A."/>
            <person name="Camacho A."/>
            <person name="Rodriguez-Valera F."/>
        </authorList>
    </citation>
    <scope>NUCLEOTIDE SEQUENCE</scope>
</reference>
<proteinExistence type="predicted"/>
<dbReference type="InterPro" id="IPR036526">
    <property type="entry name" value="C-N_Hydrolase_sf"/>
</dbReference>
<dbReference type="AlphaFoldDB" id="A0A094QH78"/>
<dbReference type="SUPFAM" id="SSF56317">
    <property type="entry name" value="Carbon-nitrogen hydrolase"/>
    <property type="match status" value="1"/>
</dbReference>
<dbReference type="Gene3D" id="3.60.110.10">
    <property type="entry name" value="Carbon-nitrogen hydrolase"/>
    <property type="match status" value="1"/>
</dbReference>
<dbReference type="PROSITE" id="PS50263">
    <property type="entry name" value="CN_HYDROLASE"/>
    <property type="match status" value="1"/>
</dbReference>